<dbReference type="AlphaFoldDB" id="A0A158A948"/>
<gene>
    <name evidence="1" type="ORF">AWB78_01343</name>
</gene>
<name>A0A158A948_9BURK</name>
<proteinExistence type="predicted"/>
<organism evidence="1 2">
    <name type="scientific">Caballeronia calidae</name>
    <dbReference type="NCBI Taxonomy" id="1777139"/>
    <lineage>
        <taxon>Bacteria</taxon>
        <taxon>Pseudomonadati</taxon>
        <taxon>Pseudomonadota</taxon>
        <taxon>Betaproteobacteria</taxon>
        <taxon>Burkholderiales</taxon>
        <taxon>Burkholderiaceae</taxon>
        <taxon>Caballeronia</taxon>
    </lineage>
</organism>
<accession>A0A158A948</accession>
<protein>
    <submittedName>
        <fullName evidence="1">Uncharacterized protein</fullName>
    </submittedName>
</protein>
<dbReference type="RefSeq" id="WP_062603366.1">
    <property type="nucleotide sequence ID" value="NZ_FCOX02000004.1"/>
</dbReference>
<keyword evidence="2" id="KW-1185">Reference proteome</keyword>
<evidence type="ECO:0000313" key="2">
    <source>
        <dbReference type="Proteomes" id="UP000071859"/>
    </source>
</evidence>
<dbReference type="EMBL" id="FCOX02000004">
    <property type="protein sequence ID" value="SAK53617.1"/>
    <property type="molecule type" value="Genomic_DNA"/>
</dbReference>
<comment type="caution">
    <text evidence="1">The sequence shown here is derived from an EMBL/GenBank/DDBJ whole genome shotgun (WGS) entry which is preliminary data.</text>
</comment>
<evidence type="ECO:0000313" key="1">
    <source>
        <dbReference type="EMBL" id="SAK53617.1"/>
    </source>
</evidence>
<sequence>MTTLVPFNPSNATSPPFQAIFILDGQAYSGVATWNLTAQRWYLTLLDQSGKPAWSGALVGSPLSADIFLAPGIFSSSTILYREDSGNFEVTP</sequence>
<dbReference type="OrthoDB" id="9133288at2"/>
<dbReference type="Proteomes" id="UP000071859">
    <property type="component" value="Unassembled WGS sequence"/>
</dbReference>
<reference evidence="1" key="1">
    <citation type="submission" date="2016-01" db="EMBL/GenBank/DDBJ databases">
        <authorList>
            <person name="Peeters C."/>
        </authorList>
    </citation>
    <scope>NUCLEOTIDE SEQUENCE</scope>
    <source>
        <strain evidence="1">LMG 29321</strain>
    </source>
</reference>